<dbReference type="AlphaFoldDB" id="A0A4C1WBF9"/>
<accession>A0A4C1WBF9</accession>
<sequence>MYRMLVNHAPEDDATISTRKLLKTRNTDCSDDRSYQAHQRTIYWQLVRERKADDDTAVGTTRRRAPDGAGGHSCIKQEANGVLLAANRPERCDLSQIAVAPAGPRAAAFSLLIRPPSCGAVQRSKVTLKY</sequence>
<evidence type="ECO:0000313" key="1">
    <source>
        <dbReference type="EMBL" id="GBP47799.1"/>
    </source>
</evidence>
<keyword evidence="2" id="KW-1185">Reference proteome</keyword>
<protein>
    <submittedName>
        <fullName evidence="1">Uncharacterized protein</fullName>
    </submittedName>
</protein>
<organism evidence="1 2">
    <name type="scientific">Eumeta variegata</name>
    <name type="common">Bagworm moth</name>
    <name type="synonym">Eumeta japonica</name>
    <dbReference type="NCBI Taxonomy" id="151549"/>
    <lineage>
        <taxon>Eukaryota</taxon>
        <taxon>Metazoa</taxon>
        <taxon>Ecdysozoa</taxon>
        <taxon>Arthropoda</taxon>
        <taxon>Hexapoda</taxon>
        <taxon>Insecta</taxon>
        <taxon>Pterygota</taxon>
        <taxon>Neoptera</taxon>
        <taxon>Endopterygota</taxon>
        <taxon>Lepidoptera</taxon>
        <taxon>Glossata</taxon>
        <taxon>Ditrysia</taxon>
        <taxon>Tineoidea</taxon>
        <taxon>Psychidae</taxon>
        <taxon>Oiketicinae</taxon>
        <taxon>Eumeta</taxon>
    </lineage>
</organism>
<name>A0A4C1WBF9_EUMVA</name>
<gene>
    <name evidence="1" type="ORF">EVAR_79648_1</name>
</gene>
<evidence type="ECO:0000313" key="2">
    <source>
        <dbReference type="Proteomes" id="UP000299102"/>
    </source>
</evidence>
<dbReference type="EMBL" id="BGZK01000510">
    <property type="protein sequence ID" value="GBP47799.1"/>
    <property type="molecule type" value="Genomic_DNA"/>
</dbReference>
<proteinExistence type="predicted"/>
<reference evidence="1 2" key="1">
    <citation type="journal article" date="2019" name="Commun. Biol.">
        <title>The bagworm genome reveals a unique fibroin gene that provides high tensile strength.</title>
        <authorList>
            <person name="Kono N."/>
            <person name="Nakamura H."/>
            <person name="Ohtoshi R."/>
            <person name="Tomita M."/>
            <person name="Numata K."/>
            <person name="Arakawa K."/>
        </authorList>
    </citation>
    <scope>NUCLEOTIDE SEQUENCE [LARGE SCALE GENOMIC DNA]</scope>
</reference>
<comment type="caution">
    <text evidence="1">The sequence shown here is derived from an EMBL/GenBank/DDBJ whole genome shotgun (WGS) entry which is preliminary data.</text>
</comment>
<dbReference type="Proteomes" id="UP000299102">
    <property type="component" value="Unassembled WGS sequence"/>
</dbReference>